<name>A0AA39XZF8_9PEZI</name>
<organism evidence="1 2">
    <name type="scientific">Cercophora newfieldiana</name>
    <dbReference type="NCBI Taxonomy" id="92897"/>
    <lineage>
        <taxon>Eukaryota</taxon>
        <taxon>Fungi</taxon>
        <taxon>Dikarya</taxon>
        <taxon>Ascomycota</taxon>
        <taxon>Pezizomycotina</taxon>
        <taxon>Sordariomycetes</taxon>
        <taxon>Sordariomycetidae</taxon>
        <taxon>Sordariales</taxon>
        <taxon>Lasiosphaeriaceae</taxon>
        <taxon>Cercophora</taxon>
    </lineage>
</organism>
<dbReference type="EMBL" id="JAULSV010000006">
    <property type="protein sequence ID" value="KAK0642162.1"/>
    <property type="molecule type" value="Genomic_DNA"/>
</dbReference>
<comment type="caution">
    <text evidence="1">The sequence shown here is derived from an EMBL/GenBank/DDBJ whole genome shotgun (WGS) entry which is preliminary data.</text>
</comment>
<protein>
    <submittedName>
        <fullName evidence="1">Uncharacterized protein</fullName>
    </submittedName>
</protein>
<evidence type="ECO:0000313" key="2">
    <source>
        <dbReference type="Proteomes" id="UP001174936"/>
    </source>
</evidence>
<sequence>MSAEILEQFLKDDNIDFDPTRPSISVTAQAGHPFSVPWGRQVRCILAGLDSSRFKDAAGPWMAETPFDADKALLGVVIPDALGDGGLSTSGHYRDALSTSSSSNYDHLSASLGVEIGYPCLSASVTAKYNKTVTEDKNGVKASRNSSCRAGRVILDRTPVLSAQAISILRSEDGEAKFRSRFGDFYICGFALGADAGACMSASTESMTSEESLEITVKVKALFFEVEATYTETWSSASQSASISFSGYSTLDPSPEPCSLTLASGASPDDASYARNQQIIRDRATLYLAKVSTLQKQVWESLQHLGLTHGAKLGLSDCTKLCRSGLVAELLLAPYARLNQYVECVGK</sequence>
<proteinExistence type="predicted"/>
<accession>A0AA39XZF8</accession>
<dbReference type="Proteomes" id="UP001174936">
    <property type="component" value="Unassembled WGS sequence"/>
</dbReference>
<reference evidence="1" key="1">
    <citation type="submission" date="2023-06" db="EMBL/GenBank/DDBJ databases">
        <title>Genome-scale phylogeny and comparative genomics of the fungal order Sordariales.</title>
        <authorList>
            <consortium name="Lawrence Berkeley National Laboratory"/>
            <person name="Hensen N."/>
            <person name="Bonometti L."/>
            <person name="Westerberg I."/>
            <person name="Brannstrom I.O."/>
            <person name="Guillou S."/>
            <person name="Cros-Aarteil S."/>
            <person name="Calhoun S."/>
            <person name="Haridas S."/>
            <person name="Kuo A."/>
            <person name="Mondo S."/>
            <person name="Pangilinan J."/>
            <person name="Riley R."/>
            <person name="Labutti K."/>
            <person name="Andreopoulos B."/>
            <person name="Lipzen A."/>
            <person name="Chen C."/>
            <person name="Yanf M."/>
            <person name="Daum C."/>
            <person name="Ng V."/>
            <person name="Clum A."/>
            <person name="Steindorff A."/>
            <person name="Ohm R."/>
            <person name="Martin F."/>
            <person name="Silar P."/>
            <person name="Natvig D."/>
            <person name="Lalanne C."/>
            <person name="Gautier V."/>
            <person name="Ament-Velasquez S.L."/>
            <person name="Kruys A."/>
            <person name="Hutchinson M.I."/>
            <person name="Powell A.J."/>
            <person name="Barry K."/>
            <person name="Miller A.N."/>
            <person name="Grigoriev I.V."/>
            <person name="Debuchy R."/>
            <person name="Gladieux P."/>
            <person name="Thoren M.H."/>
            <person name="Johannesson H."/>
        </authorList>
    </citation>
    <scope>NUCLEOTIDE SEQUENCE</scope>
    <source>
        <strain evidence="1">SMH2532-1</strain>
    </source>
</reference>
<dbReference type="AlphaFoldDB" id="A0AA39XZF8"/>
<keyword evidence="2" id="KW-1185">Reference proteome</keyword>
<evidence type="ECO:0000313" key="1">
    <source>
        <dbReference type="EMBL" id="KAK0642162.1"/>
    </source>
</evidence>
<gene>
    <name evidence="1" type="ORF">B0T16DRAFT_462167</name>
</gene>